<gene>
    <name evidence="7" type="primary">pgl</name>
    <name evidence="9" type="ORF">HNR59_000763</name>
</gene>
<dbReference type="InterPro" id="IPR039104">
    <property type="entry name" value="6PGL"/>
</dbReference>
<dbReference type="PANTHER" id="PTHR11054:SF0">
    <property type="entry name" value="6-PHOSPHOGLUCONOLACTONASE"/>
    <property type="match status" value="1"/>
</dbReference>
<dbReference type="InterPro" id="IPR037171">
    <property type="entry name" value="NagB/RpiA_transferase-like"/>
</dbReference>
<dbReference type="UniPathway" id="UPA00115">
    <property type="reaction ID" value="UER00409"/>
</dbReference>
<comment type="function">
    <text evidence="2 7">Hydrolysis of 6-phosphogluconolactone to 6-phosphogluconate.</text>
</comment>
<dbReference type="AlphaFoldDB" id="A0A7W9VTY3"/>
<dbReference type="GO" id="GO:0006098">
    <property type="term" value="P:pentose-phosphate shunt"/>
    <property type="evidence" value="ECO:0007669"/>
    <property type="project" value="UniProtKB-UniPathway"/>
</dbReference>
<evidence type="ECO:0000256" key="5">
    <source>
        <dbReference type="ARBA" id="ARBA00013198"/>
    </source>
</evidence>
<evidence type="ECO:0000313" key="10">
    <source>
        <dbReference type="Proteomes" id="UP000533306"/>
    </source>
</evidence>
<organism evidence="9 10">
    <name type="scientific">Aquamicrobium lusatiense</name>
    <dbReference type="NCBI Taxonomy" id="89772"/>
    <lineage>
        <taxon>Bacteria</taxon>
        <taxon>Pseudomonadati</taxon>
        <taxon>Pseudomonadota</taxon>
        <taxon>Alphaproteobacteria</taxon>
        <taxon>Hyphomicrobiales</taxon>
        <taxon>Phyllobacteriaceae</taxon>
        <taxon>Aquamicrobium</taxon>
    </lineage>
</organism>
<dbReference type="NCBIfam" id="TIGR01198">
    <property type="entry name" value="pgl"/>
    <property type="match status" value="1"/>
</dbReference>
<evidence type="ECO:0000256" key="6">
    <source>
        <dbReference type="ARBA" id="ARBA00020337"/>
    </source>
</evidence>
<evidence type="ECO:0000256" key="7">
    <source>
        <dbReference type="RuleBase" id="RU365095"/>
    </source>
</evidence>
<evidence type="ECO:0000259" key="8">
    <source>
        <dbReference type="Pfam" id="PF01182"/>
    </source>
</evidence>
<feature type="domain" description="Glucosamine/galactosamine-6-phosphate isomerase" evidence="8">
    <location>
        <begin position="21"/>
        <end position="232"/>
    </location>
</feature>
<dbReference type="SUPFAM" id="SSF100950">
    <property type="entry name" value="NagB/RpiA/CoA transferase-like"/>
    <property type="match status" value="1"/>
</dbReference>
<comment type="catalytic activity">
    <reaction evidence="1 7">
        <text>6-phospho-D-glucono-1,5-lactone + H2O = 6-phospho-D-gluconate + H(+)</text>
        <dbReference type="Rhea" id="RHEA:12556"/>
        <dbReference type="ChEBI" id="CHEBI:15377"/>
        <dbReference type="ChEBI" id="CHEBI:15378"/>
        <dbReference type="ChEBI" id="CHEBI:57955"/>
        <dbReference type="ChEBI" id="CHEBI:58759"/>
        <dbReference type="EC" id="3.1.1.31"/>
    </reaction>
</comment>
<evidence type="ECO:0000256" key="4">
    <source>
        <dbReference type="ARBA" id="ARBA00010662"/>
    </source>
</evidence>
<accession>A0A7W9VTY3</accession>
<dbReference type="EMBL" id="JACHEU010000001">
    <property type="protein sequence ID" value="MBB6011418.1"/>
    <property type="molecule type" value="Genomic_DNA"/>
</dbReference>
<dbReference type="Gene3D" id="3.40.50.1360">
    <property type="match status" value="1"/>
</dbReference>
<proteinExistence type="inferred from homology"/>
<comment type="pathway">
    <text evidence="3 7">Carbohydrate degradation; pentose phosphate pathway; D-ribulose 5-phosphate from D-glucose 6-phosphate (oxidative stage): step 2/3.</text>
</comment>
<dbReference type="PANTHER" id="PTHR11054">
    <property type="entry name" value="6-PHOSPHOGLUCONOLACTONASE"/>
    <property type="match status" value="1"/>
</dbReference>
<dbReference type="InterPro" id="IPR005900">
    <property type="entry name" value="6-phosphogluconolactonase_DevB"/>
</dbReference>
<evidence type="ECO:0000256" key="3">
    <source>
        <dbReference type="ARBA" id="ARBA00004961"/>
    </source>
</evidence>
<evidence type="ECO:0000313" key="9">
    <source>
        <dbReference type="EMBL" id="MBB6011418.1"/>
    </source>
</evidence>
<dbReference type="GO" id="GO:0017057">
    <property type="term" value="F:6-phosphogluconolactonase activity"/>
    <property type="evidence" value="ECO:0007669"/>
    <property type="project" value="UniProtKB-UniRule"/>
</dbReference>
<dbReference type="CDD" id="cd01400">
    <property type="entry name" value="6PGL"/>
    <property type="match status" value="1"/>
</dbReference>
<evidence type="ECO:0000256" key="1">
    <source>
        <dbReference type="ARBA" id="ARBA00000832"/>
    </source>
</evidence>
<evidence type="ECO:0000256" key="2">
    <source>
        <dbReference type="ARBA" id="ARBA00002681"/>
    </source>
</evidence>
<dbReference type="RefSeq" id="WP_183826208.1">
    <property type="nucleotide sequence ID" value="NZ_JACHEU010000001.1"/>
</dbReference>
<keyword evidence="10" id="KW-1185">Reference proteome</keyword>
<protein>
    <recommendedName>
        <fullName evidence="6 7">6-phosphogluconolactonase</fullName>
        <shortName evidence="7">6PGL</shortName>
        <ecNumber evidence="5 7">3.1.1.31</ecNumber>
    </recommendedName>
</protein>
<reference evidence="9 10" key="1">
    <citation type="submission" date="2020-08" db="EMBL/GenBank/DDBJ databases">
        <title>Genomic Encyclopedia of Type Strains, Phase IV (KMG-IV): sequencing the most valuable type-strain genomes for metagenomic binning, comparative biology and taxonomic classification.</title>
        <authorList>
            <person name="Goeker M."/>
        </authorList>
    </citation>
    <scope>NUCLEOTIDE SEQUENCE [LARGE SCALE GENOMIC DNA]</scope>
    <source>
        <strain evidence="9 10">DSM 11099</strain>
    </source>
</reference>
<dbReference type="EC" id="3.1.1.31" evidence="5 7"/>
<dbReference type="Proteomes" id="UP000533306">
    <property type="component" value="Unassembled WGS sequence"/>
</dbReference>
<dbReference type="Pfam" id="PF01182">
    <property type="entry name" value="Glucosamine_iso"/>
    <property type="match status" value="1"/>
</dbReference>
<keyword evidence="7 9" id="KW-0378">Hydrolase</keyword>
<dbReference type="InterPro" id="IPR006148">
    <property type="entry name" value="Glc/Gal-6P_isomerase"/>
</dbReference>
<dbReference type="GO" id="GO:0005975">
    <property type="term" value="P:carbohydrate metabolic process"/>
    <property type="evidence" value="ECO:0007669"/>
    <property type="project" value="UniProtKB-UniRule"/>
</dbReference>
<sequence>MTAQETAQAATQGYDWTAFSDREALAETLADRVAETLSAAIERRGAGFLAVSGGTTPGRFFAALSSRPIAWDKVTVTLVDERFVPPSSPRSNAALVADTLLRNAASAARFAPLYHAADSAADAAIAAEAELATLPWPLDAAVLGMGTDGHTASFFPDADTLPDLLDPHNARIVLPVEAASAGEPRLTLSMPRLTGAGFLALHIEGAEKRAVFEAAMQAAIQGDDRKPIRAVIEASPRPVNVFWAP</sequence>
<comment type="similarity">
    <text evidence="4 7">Belongs to the glucosamine/galactosamine-6-phosphate isomerase family. 6-phosphogluconolactonase subfamily.</text>
</comment>
<name>A0A7W9VTY3_9HYPH</name>
<comment type="caution">
    <text evidence="9">The sequence shown here is derived from an EMBL/GenBank/DDBJ whole genome shotgun (WGS) entry which is preliminary data.</text>
</comment>